<dbReference type="AlphaFoldDB" id="A0A5N6EHZ0"/>
<accession>A0A5N6EHZ0</accession>
<comment type="subcellular location">
    <subcellularLocation>
        <location evidence="1">Membrane</location>
        <topology evidence="1">Multi-pass membrane protein</topology>
    </subcellularLocation>
</comment>
<dbReference type="InterPro" id="IPR050173">
    <property type="entry name" value="ABC_transporter_C-like"/>
</dbReference>
<dbReference type="InterPro" id="IPR003439">
    <property type="entry name" value="ABC_transporter-like_ATP-bd"/>
</dbReference>
<keyword evidence="6" id="KW-1185">Reference proteome</keyword>
<evidence type="ECO:0000313" key="5">
    <source>
        <dbReference type="EMBL" id="KAB8217222.1"/>
    </source>
</evidence>
<dbReference type="Proteomes" id="UP000326799">
    <property type="component" value="Unassembled WGS sequence"/>
</dbReference>
<dbReference type="Pfam" id="PF00005">
    <property type="entry name" value="ABC_tran"/>
    <property type="match status" value="1"/>
</dbReference>
<evidence type="ECO:0000256" key="1">
    <source>
        <dbReference type="ARBA" id="ARBA00004141"/>
    </source>
</evidence>
<evidence type="ECO:0000313" key="6">
    <source>
        <dbReference type="Proteomes" id="UP000326799"/>
    </source>
</evidence>
<dbReference type="EMBL" id="ML733467">
    <property type="protein sequence ID" value="KAB8217222.1"/>
    <property type="molecule type" value="Genomic_DNA"/>
</dbReference>
<dbReference type="InterPro" id="IPR027417">
    <property type="entry name" value="P-loop_NTPase"/>
</dbReference>
<dbReference type="SUPFAM" id="SSF52540">
    <property type="entry name" value="P-loop containing nucleoside triphosphate hydrolases"/>
    <property type="match status" value="1"/>
</dbReference>
<gene>
    <name evidence="5" type="ORF">BDV33DRAFT_193742</name>
</gene>
<dbReference type="GO" id="GO:0016020">
    <property type="term" value="C:membrane"/>
    <property type="evidence" value="ECO:0007669"/>
    <property type="project" value="UniProtKB-SubCell"/>
</dbReference>
<keyword evidence="2" id="KW-0547">Nucleotide-binding</keyword>
<dbReference type="Gene3D" id="3.40.50.300">
    <property type="entry name" value="P-loop containing nucleotide triphosphate hydrolases"/>
    <property type="match status" value="1"/>
</dbReference>
<proteinExistence type="predicted"/>
<organism evidence="5 6">
    <name type="scientific">Aspergillus novoparasiticus</name>
    <dbReference type="NCBI Taxonomy" id="986946"/>
    <lineage>
        <taxon>Eukaryota</taxon>
        <taxon>Fungi</taxon>
        <taxon>Dikarya</taxon>
        <taxon>Ascomycota</taxon>
        <taxon>Pezizomycotina</taxon>
        <taxon>Eurotiomycetes</taxon>
        <taxon>Eurotiomycetidae</taxon>
        <taxon>Eurotiales</taxon>
        <taxon>Aspergillaceae</taxon>
        <taxon>Aspergillus</taxon>
        <taxon>Aspergillus subgen. Circumdati</taxon>
    </lineage>
</organism>
<evidence type="ECO:0000259" key="4">
    <source>
        <dbReference type="PROSITE" id="PS50893"/>
    </source>
</evidence>
<feature type="domain" description="ABC transporter" evidence="4">
    <location>
        <begin position="26"/>
        <end position="268"/>
    </location>
</feature>
<evidence type="ECO:0000256" key="3">
    <source>
        <dbReference type="ARBA" id="ARBA00022840"/>
    </source>
</evidence>
<protein>
    <submittedName>
        <fullName evidence="5">P-loop containing nucleoside triphosphate hydrolase protein</fullName>
    </submittedName>
</protein>
<dbReference type="PANTHER" id="PTHR24223">
    <property type="entry name" value="ATP-BINDING CASSETTE SUB-FAMILY C"/>
    <property type="match status" value="1"/>
</dbReference>
<name>A0A5N6EHZ0_9EURO</name>
<keyword evidence="5" id="KW-0378">Hydrolase</keyword>
<keyword evidence="3" id="KW-0067">ATP-binding</keyword>
<dbReference type="InterPro" id="IPR017871">
    <property type="entry name" value="ABC_transporter-like_CS"/>
</dbReference>
<dbReference type="GO" id="GO:0042626">
    <property type="term" value="F:ATPase-coupled transmembrane transporter activity"/>
    <property type="evidence" value="ECO:0007669"/>
    <property type="project" value="TreeGrafter"/>
</dbReference>
<dbReference type="PANTHER" id="PTHR24223:SF399">
    <property type="entry name" value="ABC TRANSPORTER ATNG"/>
    <property type="match status" value="1"/>
</dbReference>
<dbReference type="PROSITE" id="PS00211">
    <property type="entry name" value="ABC_TRANSPORTER_1"/>
    <property type="match status" value="1"/>
</dbReference>
<reference evidence="5 6" key="1">
    <citation type="submission" date="2019-04" db="EMBL/GenBank/DDBJ databases">
        <title>Fungal friends and foes A comparative genomics study of 23 Aspergillus species from section Flavi.</title>
        <authorList>
            <consortium name="DOE Joint Genome Institute"/>
            <person name="Kjaerbolling I."/>
            <person name="Vesth T.C."/>
            <person name="Frisvad J.C."/>
            <person name="Nybo J.L."/>
            <person name="Theobald S."/>
            <person name="Kildgaard S."/>
            <person name="Petersen T.I."/>
            <person name="Kuo A."/>
            <person name="Sato A."/>
            <person name="Lyhne E.K."/>
            <person name="Kogle M.E."/>
            <person name="Wiebenga A."/>
            <person name="Kun R.S."/>
            <person name="Lubbers R.J."/>
            <person name="Makela M.R."/>
            <person name="Barry K."/>
            <person name="Chovatia M."/>
            <person name="Clum A."/>
            <person name="Daum C."/>
            <person name="Haridas S."/>
            <person name="He G."/>
            <person name="LaButti K."/>
            <person name="Lipzen A."/>
            <person name="Mondo S."/>
            <person name="Pangilinan J."/>
            <person name="Riley R."/>
            <person name="Salamov A."/>
            <person name="Simmons B.A."/>
            <person name="Magnuson J.K."/>
            <person name="Henrissat B."/>
            <person name="Mortensen U.H."/>
            <person name="Larsen T.O."/>
            <person name="De vries R.P."/>
            <person name="Grigoriev I.V."/>
            <person name="Machida M."/>
            <person name="Baker S.E."/>
            <person name="Andersen M.R."/>
        </authorList>
    </citation>
    <scope>NUCLEOTIDE SEQUENCE [LARGE SCALE GENOMIC DNA]</scope>
    <source>
        <strain evidence="5 6">CBS 126849</strain>
    </source>
</reference>
<dbReference type="GO" id="GO:0016887">
    <property type="term" value="F:ATP hydrolysis activity"/>
    <property type="evidence" value="ECO:0007669"/>
    <property type="project" value="InterPro"/>
</dbReference>
<evidence type="ECO:0000256" key="2">
    <source>
        <dbReference type="ARBA" id="ARBA00022741"/>
    </source>
</evidence>
<dbReference type="PROSITE" id="PS50893">
    <property type="entry name" value="ABC_TRANSPORTER_2"/>
    <property type="match status" value="1"/>
</dbReference>
<sequence>MASLLSPSLGAIARLKHFIEDTPRELWHRHVINPGVWPAQGAIELRDVSVSHDSTSDPVLRNITSSSTSSLILAILGMAEVKSGRILIDGEDISMLSPSIVRNRVQCIAQEPFFVPSSIRQNLDPLGDECDSEIIVALERVQLWGTMVDRSLMYGFPDCNPLDIMIDDGFLSYGQQQLLCLARNLLKQSTILLLDEPTSDLDAEEDSEIQAVIRSEFSCCTTIMIARNLPTILDFDYVVLIDEGRIVELGNPQSLLSESQSIFGALYHAGTFDQGSDL</sequence>
<dbReference type="GO" id="GO:0005524">
    <property type="term" value="F:ATP binding"/>
    <property type="evidence" value="ECO:0007669"/>
    <property type="project" value="UniProtKB-KW"/>
</dbReference>